<dbReference type="EMBL" id="DSLA01000106">
    <property type="protein sequence ID" value="HEH35849.1"/>
    <property type="molecule type" value="Genomic_DNA"/>
</dbReference>
<evidence type="ECO:0000256" key="1">
    <source>
        <dbReference type="ARBA" id="ARBA00022842"/>
    </source>
</evidence>
<keyword evidence="2" id="KW-0456">Lyase</keyword>
<dbReference type="GO" id="GO:0006099">
    <property type="term" value="P:tricarboxylic acid cycle"/>
    <property type="evidence" value="ECO:0007669"/>
    <property type="project" value="InterPro"/>
</dbReference>
<keyword evidence="1" id="KW-0460">Magnesium</keyword>
<dbReference type="InterPro" id="IPR007566">
    <property type="entry name" value="PEP_COase_arc-type"/>
</dbReference>
<organism evidence="4">
    <name type="scientific">Archaeoglobus fulgidus</name>
    <dbReference type="NCBI Taxonomy" id="2234"/>
    <lineage>
        <taxon>Archaea</taxon>
        <taxon>Methanobacteriati</taxon>
        <taxon>Methanobacteriota</taxon>
        <taxon>Archaeoglobi</taxon>
        <taxon>Archaeoglobales</taxon>
        <taxon>Archaeoglobaceae</taxon>
        <taxon>Archaeoglobus</taxon>
    </lineage>
</organism>
<dbReference type="Pfam" id="PF14010">
    <property type="entry name" value="PEPcase_2"/>
    <property type="match status" value="1"/>
</dbReference>
<proteinExistence type="predicted"/>
<evidence type="ECO:0000256" key="2">
    <source>
        <dbReference type="ARBA" id="ARBA00023239"/>
    </source>
</evidence>
<dbReference type="AlphaFoldDB" id="A0A7J2TJE7"/>
<name>A0A7J2TJE7_ARCFL</name>
<evidence type="ECO:0000256" key="3">
    <source>
        <dbReference type="ARBA" id="ARBA00023300"/>
    </source>
</evidence>
<dbReference type="GO" id="GO:0015977">
    <property type="term" value="P:carbon fixation"/>
    <property type="evidence" value="ECO:0007669"/>
    <property type="project" value="UniProtKB-KW"/>
</dbReference>
<comment type="caution">
    <text evidence="4">The sequence shown here is derived from an EMBL/GenBank/DDBJ whole genome shotgun (WGS) entry which is preliminary data.</text>
</comment>
<keyword evidence="3" id="KW-0120">Carbon dioxide fixation</keyword>
<gene>
    <name evidence="4" type="ORF">ENP88_06905</name>
</gene>
<accession>A0A7J2TJE7</accession>
<reference evidence="4" key="1">
    <citation type="journal article" date="2020" name="mSystems">
        <title>Genome- and Community-Level Interaction Insights into Carbon Utilization and Element Cycling Functions of Hydrothermarchaeota in Hydrothermal Sediment.</title>
        <authorList>
            <person name="Zhou Z."/>
            <person name="Liu Y."/>
            <person name="Xu W."/>
            <person name="Pan J."/>
            <person name="Luo Z.H."/>
            <person name="Li M."/>
        </authorList>
    </citation>
    <scope>NUCLEOTIDE SEQUENCE [LARGE SCALE GENOMIC DNA]</scope>
    <source>
        <strain evidence="4">SpSt-26</strain>
    </source>
</reference>
<protein>
    <submittedName>
        <fullName evidence="4">Uncharacterized protein</fullName>
    </submittedName>
</protein>
<evidence type="ECO:0000313" key="4">
    <source>
        <dbReference type="EMBL" id="HEH35849.1"/>
    </source>
</evidence>
<dbReference type="GO" id="GO:0008964">
    <property type="term" value="F:phosphoenolpyruvate carboxylase activity"/>
    <property type="evidence" value="ECO:0007669"/>
    <property type="project" value="InterPro"/>
</dbReference>
<sequence>MQGFTMFECDEVMSDYEGKLTPYAQPKDIVLRAYKLGIAAGEDYFITPRVPNPRLEDIDRLALSLEASIMADYYSYRYLNTQAVKWIILPMVEDPEIIRLVQRLIIKKVNVYHEELGLPKIIGKLLRSIWIV</sequence>